<sequence length="768" mass="85566">MKPLLAKALYDNTADCADELAFRRGDILMVIDQNVADGSGWWKCSLHGRQGLAPANRLSLLKPSQTERAENSQNIYQIPKVPRPTDMTNENMDRIYEIPSVPRRVSESPQRAQKHTTDAAEANKSYSSPTCEAPNTRRRISLNTEAMPRNFVRKTSLMVPSEIQKYQTYAIPPLHSQDPNYDIPVPSTSEAVGRPPHGYSTLPNPRKPEWIYDVPVSPEKSGGEQAKAPTSGKQLYDTLPARAWPAKDHNLGHSLYDIPKPSLSQQQHMNSSPVKEASTTCIYDTPPCLKAREVSLNAGGAPDHPGSHDSHKGHVPLECRADNGLKYDHPRRQLRSRVDPMRSYFSNQEKKRDDDEEDKTSALQPAADSQRSSTASTSSTLSSSSRSSCDSLVLSTSSPELLREVTLTQEEAGRKLLELQNSVCQVVPQLMEFVSSNWRSREHLGQHLQDIRTATEKVADSVTCFLNFALDVRGNARRLTDSNLQARLKKQLCIVEDSGLILQQAVDALGESGWPLDALVQDYDQAQSPNQLERFVTVARTVPEDVKRLVSIINANGKLLFRGPQKEPGLVNSSSPSDMKQSLNKNEQMADSGGDENDYVELQTKTEFEQQQRMVNDSLKLKMKEDTLKRQVSQGEQMSRPCMPKDSSKGPPSDHCRLYFGALQKAISVFVRSLIDGQPPEKFIAHSKLVIMVGQRLVNTLCHEAQSGEASKELLFKSNHLCALLKQMAVATKKAALHFPDKLALQEAQDLAKELAQRAQHFRLTLDI</sequence>
<dbReference type="GO" id="GO:0005886">
    <property type="term" value="C:plasma membrane"/>
    <property type="evidence" value="ECO:0007669"/>
    <property type="project" value="TreeGrafter"/>
</dbReference>
<dbReference type="Gene3D" id="1.20.120.230">
    <property type="entry name" value="Alpha-catenin/vinculin-like"/>
    <property type="match status" value="1"/>
</dbReference>
<dbReference type="PANTHER" id="PTHR10654">
    <property type="entry name" value="CAS SCAFFOLDING PROTEIN"/>
    <property type="match status" value="1"/>
</dbReference>
<dbReference type="RefSeq" id="XP_030634170.1">
    <property type="nucleotide sequence ID" value="XM_030778310.1"/>
</dbReference>
<dbReference type="Pfam" id="PF14604">
    <property type="entry name" value="SH3_9"/>
    <property type="match status" value="1"/>
</dbReference>
<feature type="region of interest" description="Disordered" evidence="10">
    <location>
        <begin position="259"/>
        <end position="279"/>
    </location>
</feature>
<evidence type="ECO:0000256" key="7">
    <source>
        <dbReference type="ARBA" id="ARBA00022889"/>
    </source>
</evidence>
<keyword evidence="4 9" id="KW-0728">SH3 domain</keyword>
<organism evidence="12 13">
    <name type="scientific">Chanos chanos</name>
    <name type="common">Milkfish</name>
    <name type="synonym">Mugil chanos</name>
    <dbReference type="NCBI Taxonomy" id="29144"/>
    <lineage>
        <taxon>Eukaryota</taxon>
        <taxon>Metazoa</taxon>
        <taxon>Chordata</taxon>
        <taxon>Craniata</taxon>
        <taxon>Vertebrata</taxon>
        <taxon>Euteleostomi</taxon>
        <taxon>Actinopterygii</taxon>
        <taxon>Neopterygii</taxon>
        <taxon>Teleostei</taxon>
        <taxon>Ostariophysi</taxon>
        <taxon>Gonorynchiformes</taxon>
        <taxon>Chanidae</taxon>
        <taxon>Chanos</taxon>
    </lineage>
</organism>
<dbReference type="InterPro" id="IPR001452">
    <property type="entry name" value="SH3_domain"/>
</dbReference>
<evidence type="ECO:0000256" key="4">
    <source>
        <dbReference type="ARBA" id="ARBA00022443"/>
    </source>
</evidence>
<dbReference type="FunCoup" id="A0A6J2VMJ2">
    <property type="interactions" value="925"/>
</dbReference>
<feature type="compositionally biased region" description="Polar residues" evidence="10">
    <location>
        <begin position="361"/>
        <end position="371"/>
    </location>
</feature>
<evidence type="ECO:0000256" key="6">
    <source>
        <dbReference type="ARBA" id="ARBA00022553"/>
    </source>
</evidence>
<keyword evidence="5" id="KW-0963">Cytoplasm</keyword>
<evidence type="ECO:0000313" key="13">
    <source>
        <dbReference type="RefSeq" id="XP_030634170.1"/>
    </source>
</evidence>
<dbReference type="GeneID" id="115815352"/>
<accession>A0A6J2VMJ2</accession>
<dbReference type="PRINTS" id="PR00452">
    <property type="entry name" value="SH3DOMAIN"/>
</dbReference>
<evidence type="ECO:0000259" key="11">
    <source>
        <dbReference type="PROSITE" id="PS50002"/>
    </source>
</evidence>
<dbReference type="InterPro" id="IPR037362">
    <property type="entry name" value="CAS_fam"/>
</dbReference>
<feature type="compositionally biased region" description="Polar residues" evidence="10">
    <location>
        <begin position="262"/>
        <end position="279"/>
    </location>
</feature>
<dbReference type="GO" id="GO:0007169">
    <property type="term" value="P:cell surface receptor protein tyrosine kinase signaling pathway"/>
    <property type="evidence" value="ECO:0007669"/>
    <property type="project" value="TreeGrafter"/>
</dbReference>
<dbReference type="InterPro" id="IPR014928">
    <property type="entry name" value="Serine_rich_dom"/>
</dbReference>
<feature type="compositionally biased region" description="Polar residues" evidence="10">
    <location>
        <begin position="571"/>
        <end position="589"/>
    </location>
</feature>
<dbReference type="Pfam" id="PF12026">
    <property type="entry name" value="CAS_C"/>
    <property type="match status" value="1"/>
</dbReference>
<comment type="subcellular location">
    <subcellularLocation>
        <location evidence="1">Cell junction</location>
        <location evidence="1">Focal adhesion</location>
    </subcellularLocation>
    <subcellularLocation>
        <location evidence="2">Cytoplasm</location>
    </subcellularLocation>
</comment>
<comment type="similarity">
    <text evidence="3">Belongs to the CAS family.</text>
</comment>
<evidence type="ECO:0000256" key="9">
    <source>
        <dbReference type="PROSITE-ProRule" id="PRU00192"/>
    </source>
</evidence>
<dbReference type="Gene3D" id="1.20.120.830">
    <property type="entry name" value="Serine-rich domain"/>
    <property type="match status" value="1"/>
</dbReference>
<dbReference type="CTD" id="57091"/>
<feature type="compositionally biased region" description="Low complexity" evidence="10">
    <location>
        <begin position="372"/>
        <end position="389"/>
    </location>
</feature>
<evidence type="ECO:0000256" key="5">
    <source>
        <dbReference type="ARBA" id="ARBA00022490"/>
    </source>
</evidence>
<evidence type="ECO:0000256" key="8">
    <source>
        <dbReference type="ARBA" id="ARBA00022949"/>
    </source>
</evidence>
<dbReference type="FunFam" id="2.30.30.40:FF:000009">
    <property type="entry name" value="Breast cancer anti-estrogen resistance 1"/>
    <property type="match status" value="1"/>
</dbReference>
<dbReference type="PANTHER" id="PTHR10654:SF19">
    <property type="entry name" value="CAS SCAFFOLDING PROTEIN FAMILY MEMBER 4"/>
    <property type="match status" value="1"/>
</dbReference>
<dbReference type="GO" id="GO:0005737">
    <property type="term" value="C:cytoplasm"/>
    <property type="evidence" value="ECO:0007669"/>
    <property type="project" value="UniProtKB-SubCell"/>
</dbReference>
<name>A0A6J2VMJ2_CHACN</name>
<dbReference type="Pfam" id="PF08824">
    <property type="entry name" value="Serine_rich"/>
    <property type="match status" value="1"/>
</dbReference>
<dbReference type="InterPro" id="IPR021901">
    <property type="entry name" value="CAS_C"/>
</dbReference>
<evidence type="ECO:0000256" key="3">
    <source>
        <dbReference type="ARBA" id="ARBA00007848"/>
    </source>
</evidence>
<keyword evidence="7" id="KW-0130">Cell adhesion</keyword>
<feature type="region of interest" description="Disordered" evidence="10">
    <location>
        <begin position="564"/>
        <end position="596"/>
    </location>
</feature>
<feature type="region of interest" description="Disordered" evidence="10">
    <location>
        <begin position="630"/>
        <end position="651"/>
    </location>
</feature>
<dbReference type="GO" id="GO:0007155">
    <property type="term" value="P:cell adhesion"/>
    <property type="evidence" value="ECO:0007669"/>
    <property type="project" value="UniProtKB-KW"/>
</dbReference>
<evidence type="ECO:0000256" key="1">
    <source>
        <dbReference type="ARBA" id="ARBA00004246"/>
    </source>
</evidence>
<gene>
    <name evidence="13" type="primary">cass4</name>
</gene>
<keyword evidence="8" id="KW-0965">Cell junction</keyword>
<evidence type="ECO:0000256" key="2">
    <source>
        <dbReference type="ARBA" id="ARBA00004496"/>
    </source>
</evidence>
<evidence type="ECO:0000313" key="12">
    <source>
        <dbReference type="Proteomes" id="UP000504632"/>
    </source>
</evidence>
<feature type="region of interest" description="Disordered" evidence="10">
    <location>
        <begin position="187"/>
        <end position="206"/>
    </location>
</feature>
<dbReference type="SUPFAM" id="SSF50044">
    <property type="entry name" value="SH3-domain"/>
    <property type="match status" value="1"/>
</dbReference>
<dbReference type="OrthoDB" id="5983572at2759"/>
<dbReference type="SMART" id="SM00326">
    <property type="entry name" value="SH3"/>
    <property type="match status" value="1"/>
</dbReference>
<keyword evidence="6" id="KW-0597">Phosphoprotein</keyword>
<dbReference type="InterPro" id="IPR038319">
    <property type="entry name" value="Serine_rich_sf"/>
</dbReference>
<keyword evidence="12" id="KW-1185">Reference proteome</keyword>
<dbReference type="InParanoid" id="A0A6J2VMJ2"/>
<dbReference type="GO" id="GO:0005925">
    <property type="term" value="C:focal adhesion"/>
    <property type="evidence" value="ECO:0007669"/>
    <property type="project" value="UniProtKB-SubCell"/>
</dbReference>
<feature type="region of interest" description="Disordered" evidence="10">
    <location>
        <begin position="296"/>
        <end position="389"/>
    </location>
</feature>
<proteinExistence type="inferred from homology"/>
<dbReference type="Gene3D" id="2.30.30.40">
    <property type="entry name" value="SH3 Domains"/>
    <property type="match status" value="1"/>
</dbReference>
<dbReference type="GO" id="GO:0016477">
    <property type="term" value="P:cell migration"/>
    <property type="evidence" value="ECO:0007669"/>
    <property type="project" value="TreeGrafter"/>
</dbReference>
<evidence type="ECO:0000256" key="10">
    <source>
        <dbReference type="SAM" id="MobiDB-lite"/>
    </source>
</evidence>
<feature type="domain" description="SH3" evidence="11">
    <location>
        <begin position="1"/>
        <end position="63"/>
    </location>
</feature>
<dbReference type="AlphaFoldDB" id="A0A6J2VMJ2"/>
<dbReference type="InterPro" id="IPR036028">
    <property type="entry name" value="SH3-like_dom_sf"/>
</dbReference>
<dbReference type="PROSITE" id="PS50002">
    <property type="entry name" value="SH3"/>
    <property type="match status" value="1"/>
</dbReference>
<dbReference type="Proteomes" id="UP000504632">
    <property type="component" value="Chromosome 6"/>
</dbReference>
<feature type="compositionally biased region" description="Basic and acidic residues" evidence="10">
    <location>
        <begin position="305"/>
        <end position="340"/>
    </location>
</feature>
<reference evidence="13" key="1">
    <citation type="submission" date="2025-08" db="UniProtKB">
        <authorList>
            <consortium name="RefSeq"/>
        </authorList>
    </citation>
    <scope>IDENTIFICATION</scope>
</reference>
<feature type="region of interest" description="Disordered" evidence="10">
    <location>
        <begin position="103"/>
        <end position="134"/>
    </location>
</feature>
<protein>
    <submittedName>
        <fullName evidence="13">Cas scaffolding protein family member 4</fullName>
    </submittedName>
</protein>
<dbReference type="FunFam" id="1.20.120.830:FF:000001">
    <property type="entry name" value="BCAR1 scaffold protein, Cas family member"/>
    <property type="match status" value="1"/>
</dbReference>